<evidence type="ECO:0000256" key="2">
    <source>
        <dbReference type="SAM" id="SignalP"/>
    </source>
</evidence>
<feature type="compositionally biased region" description="Gly residues" evidence="1">
    <location>
        <begin position="81"/>
        <end position="152"/>
    </location>
</feature>
<feature type="chain" id="PRO_5037348555" evidence="2">
    <location>
        <begin position="26"/>
        <end position="556"/>
    </location>
</feature>
<dbReference type="EMBL" id="JABTTY010000001">
    <property type="protein sequence ID" value="MBE7525468.1"/>
    <property type="molecule type" value="Genomic_DNA"/>
</dbReference>
<evidence type="ECO:0000313" key="3">
    <source>
        <dbReference type="EMBL" id="MBE7525468.1"/>
    </source>
</evidence>
<reference evidence="3" key="1">
    <citation type="submission" date="2020-05" db="EMBL/GenBank/DDBJ databases">
        <title>High-Quality Genomes of Partial-Nitritation/Anammox System by Hierarchical Clustering Based Hybrid Assembly.</title>
        <authorList>
            <person name="Liu L."/>
            <person name="Wang Y."/>
            <person name="Che Y."/>
            <person name="Chen Y."/>
            <person name="Xia Y."/>
            <person name="Luo R."/>
            <person name="Cheng S.H."/>
            <person name="Zheng C."/>
            <person name="Zhang T."/>
        </authorList>
    </citation>
    <scope>NUCLEOTIDE SEQUENCE</scope>
    <source>
        <strain evidence="3">H1_PAT1</strain>
    </source>
</reference>
<dbReference type="Proteomes" id="UP000710385">
    <property type="component" value="Unassembled WGS sequence"/>
</dbReference>
<feature type="signal peptide" evidence="2">
    <location>
        <begin position="1"/>
        <end position="25"/>
    </location>
</feature>
<accession>A0A928TTF8</accession>
<evidence type="ECO:0000256" key="1">
    <source>
        <dbReference type="SAM" id="MobiDB-lite"/>
    </source>
</evidence>
<evidence type="ECO:0000313" key="4">
    <source>
        <dbReference type="Proteomes" id="UP000710385"/>
    </source>
</evidence>
<keyword evidence="2" id="KW-0732">Signal</keyword>
<proteinExistence type="predicted"/>
<sequence length="556" mass="53754">MKTMAIVAFAVLAAVQTGCTGYAFNAAEDAPEETGGAAGQSAAGQAGIPSLGGMGGLSAGGSSGTGGSLGNPPHPSTGGTSSYGGSGGTPGSGGTSIGGSSGIGGIPSTGGASGSFGSGGNSGSYGTGGTSTGGSSSVGGSSGSPSTGGTGGATSCTPGNCSGCTSCWSLCQCLGYDGMCPQLCGTSSTGGSGGTSGSGGTTSTGGSGGNSGSSGSGGTSTGGVSGTGGSGGSSATAKKLSIIFDTASAMSNFLFTHMSDAGGFFFPGQACEGTGSTRICSVEIEPSFRWDFWAYTGATGDSQWSPGLDWNTNACKSFAAVQVKEGSAEVPFRMEKVGSGCHFVIEYGASNTSDSDGDGSPDSSDCKPHNPSALPGGKEICGNGLDEDCSGGDAFCGGGSSGSGGTGGTGGTGGSGGSGGGSSLTDMTFDVFGQSGSGTFMAIAPVFSSTGCSSQSLKDPVSNSWVGAARCQLKVDRSQNLEFNVQVNNTWATGYSTPGTCQKYLRVYAWTNFCSDSNQTGCYPAADYDDSSSTSFPQQMWHAYANNTCHIFLPKL</sequence>
<comment type="caution">
    <text evidence="3">The sequence shown here is derived from an EMBL/GenBank/DDBJ whole genome shotgun (WGS) entry which is preliminary data.</text>
</comment>
<feature type="region of interest" description="Disordered" evidence="1">
    <location>
        <begin position="352"/>
        <end position="371"/>
    </location>
</feature>
<feature type="region of interest" description="Disordered" evidence="1">
    <location>
        <begin position="49"/>
        <end position="152"/>
    </location>
</feature>
<name>A0A928TTF8_UNCKA</name>
<feature type="compositionally biased region" description="Gly residues" evidence="1">
    <location>
        <begin position="50"/>
        <end position="69"/>
    </location>
</feature>
<organism evidence="3 4">
    <name type="scientific">candidate division WWE3 bacterium</name>
    <dbReference type="NCBI Taxonomy" id="2053526"/>
    <lineage>
        <taxon>Bacteria</taxon>
        <taxon>Katanobacteria</taxon>
    </lineage>
</organism>
<gene>
    <name evidence="3" type="ORF">HS096_03725</name>
</gene>
<feature type="region of interest" description="Disordered" evidence="1">
    <location>
        <begin position="191"/>
        <end position="232"/>
    </location>
</feature>
<dbReference type="AlphaFoldDB" id="A0A928TTF8"/>
<protein>
    <submittedName>
        <fullName evidence="3">Uncharacterized protein</fullName>
    </submittedName>
</protein>